<feature type="transmembrane region" description="Helical" evidence="1">
    <location>
        <begin position="21"/>
        <end position="39"/>
    </location>
</feature>
<comment type="caution">
    <text evidence="2">The sequence shown here is derived from an EMBL/GenBank/DDBJ whole genome shotgun (WGS) entry which is preliminary data.</text>
</comment>
<organism evidence="2 3">
    <name type="scientific">Bacillus thuringiensis</name>
    <dbReference type="NCBI Taxonomy" id="1428"/>
    <lineage>
        <taxon>Bacteria</taxon>
        <taxon>Bacillati</taxon>
        <taxon>Bacillota</taxon>
        <taxon>Bacilli</taxon>
        <taxon>Bacillales</taxon>
        <taxon>Bacillaceae</taxon>
        <taxon>Bacillus</taxon>
        <taxon>Bacillus cereus group</taxon>
    </lineage>
</organism>
<accession>A0A9X6TNM8</accession>
<sequence length="59" mass="6885">MKSSNSSLLSVLKQIFTSFKVVLFLSLSLCIILISTYFYNQRFPNHKYPTLLEFLSYVT</sequence>
<proteinExistence type="predicted"/>
<reference evidence="2 3" key="1">
    <citation type="submission" date="2017-09" db="EMBL/GenBank/DDBJ databases">
        <title>Large-scale bioinformatics analysis of Bacillus genomes uncovers conserved roles of natural products in bacterial physiology.</title>
        <authorList>
            <consortium name="Agbiome Team Llc"/>
            <person name="Bleich R.M."/>
            <person name="Grubbs K.J."/>
            <person name="Santa Maria K.C."/>
            <person name="Allen S.E."/>
            <person name="Farag S."/>
            <person name="Shank E.A."/>
            <person name="Bowers A."/>
        </authorList>
    </citation>
    <scope>NUCLEOTIDE SEQUENCE [LARGE SCALE GENOMIC DNA]</scope>
    <source>
        <strain evidence="2 3">AFS089089</strain>
    </source>
</reference>
<evidence type="ECO:0000256" key="1">
    <source>
        <dbReference type="SAM" id="Phobius"/>
    </source>
</evidence>
<dbReference type="EMBL" id="NVNL01000016">
    <property type="protein sequence ID" value="PEA89592.1"/>
    <property type="molecule type" value="Genomic_DNA"/>
</dbReference>
<evidence type="ECO:0000313" key="3">
    <source>
        <dbReference type="Proteomes" id="UP000220702"/>
    </source>
</evidence>
<name>A0A9X6TNM8_BACTU</name>
<gene>
    <name evidence="2" type="ORF">CON71_13000</name>
</gene>
<keyword evidence="1" id="KW-0812">Transmembrane</keyword>
<evidence type="ECO:0000313" key="2">
    <source>
        <dbReference type="EMBL" id="PEA89592.1"/>
    </source>
</evidence>
<dbReference type="AlphaFoldDB" id="A0A9X6TNM8"/>
<keyword evidence="1" id="KW-1133">Transmembrane helix</keyword>
<keyword evidence="1" id="KW-0472">Membrane</keyword>
<protein>
    <submittedName>
        <fullName evidence="2">Uncharacterized protein</fullName>
    </submittedName>
</protein>
<dbReference type="Proteomes" id="UP000220702">
    <property type="component" value="Unassembled WGS sequence"/>
</dbReference>